<proteinExistence type="predicted"/>
<dbReference type="EMBL" id="JBBXJM010000004">
    <property type="protein sequence ID" value="KAL1408039.1"/>
    <property type="molecule type" value="Genomic_DNA"/>
</dbReference>
<sequence>MASPPTAASTVLYAPHIVDMTLSYATNPTLATCLRVSKQLQEAAGKVLYHTVRVDELNMTGFFRGALVGMPRVRGCAGGRCRLHDDKRLKTIPPLPFGKFKPTLLSYVRVLSLGSHDRCVCSVFGDRLARLLCNLDTLRIVPAPDGMDPMDGYRPQVKLLCHHENECDFCDYADECLIFVNLKPRKIVLRNIDDTPWCEAGWPRASDWNSDRLEEAVWVLPFTGDVYDGGGDLFNSNRHFDHTTVVKVILHAHWEEWSNPPCSPDNVFETADTNANKTIMTISPDFIIERLTSWCRRSGINNTIYGLEIVQFKAWREDWVVTAFLERFPGVQRHDLTSAQLCKVLKDELQTGALTTMRETGSYKENDDKDRIEYKTLEQYAALPESARLYELDDGLGDGFWGRPA</sequence>
<name>A0ABR3PZY0_9TREE</name>
<evidence type="ECO:0008006" key="3">
    <source>
        <dbReference type="Google" id="ProtNLM"/>
    </source>
</evidence>
<evidence type="ECO:0000313" key="2">
    <source>
        <dbReference type="Proteomes" id="UP001565368"/>
    </source>
</evidence>
<keyword evidence="2" id="KW-1185">Reference proteome</keyword>
<dbReference type="RefSeq" id="XP_069207983.1">
    <property type="nucleotide sequence ID" value="XM_069353341.1"/>
</dbReference>
<evidence type="ECO:0000313" key="1">
    <source>
        <dbReference type="EMBL" id="KAL1408039.1"/>
    </source>
</evidence>
<protein>
    <recommendedName>
        <fullName evidence="3">F-box domain-containing protein</fullName>
    </recommendedName>
</protein>
<comment type="caution">
    <text evidence="1">The sequence shown here is derived from an EMBL/GenBank/DDBJ whole genome shotgun (WGS) entry which is preliminary data.</text>
</comment>
<dbReference type="Proteomes" id="UP001565368">
    <property type="component" value="Unassembled WGS sequence"/>
</dbReference>
<reference evidence="1 2" key="1">
    <citation type="submission" date="2023-08" db="EMBL/GenBank/DDBJ databases">
        <title>Annotated Genome Sequence of Vanrija albida AlHP1.</title>
        <authorList>
            <person name="Herzog R."/>
        </authorList>
    </citation>
    <scope>NUCLEOTIDE SEQUENCE [LARGE SCALE GENOMIC DNA]</scope>
    <source>
        <strain evidence="1 2">AlHP1</strain>
    </source>
</reference>
<organism evidence="1 2">
    <name type="scientific">Vanrija albida</name>
    <dbReference type="NCBI Taxonomy" id="181172"/>
    <lineage>
        <taxon>Eukaryota</taxon>
        <taxon>Fungi</taxon>
        <taxon>Dikarya</taxon>
        <taxon>Basidiomycota</taxon>
        <taxon>Agaricomycotina</taxon>
        <taxon>Tremellomycetes</taxon>
        <taxon>Trichosporonales</taxon>
        <taxon>Trichosporonaceae</taxon>
        <taxon>Vanrija</taxon>
    </lineage>
</organism>
<dbReference type="GeneID" id="95985879"/>
<accession>A0ABR3PZY0</accession>
<gene>
    <name evidence="1" type="ORF">Q8F55_004836</name>
</gene>